<gene>
    <name evidence="3" type="ORF">EHQ46_16090</name>
</gene>
<accession>A0ABY2LXW8</accession>
<protein>
    <submittedName>
        <fullName evidence="3">DUF1738 domain-containing protein</fullName>
    </submittedName>
</protein>
<dbReference type="InterPro" id="IPR013610">
    <property type="entry name" value="ArdC_N"/>
</dbReference>
<organism evidence="3 4">
    <name type="scientific">Leptospira yanagawae</name>
    <dbReference type="NCBI Taxonomy" id="293069"/>
    <lineage>
        <taxon>Bacteria</taxon>
        <taxon>Pseudomonadati</taxon>
        <taxon>Spirochaetota</taxon>
        <taxon>Spirochaetia</taxon>
        <taxon>Leptospirales</taxon>
        <taxon>Leptospiraceae</taxon>
        <taxon>Leptospira</taxon>
    </lineage>
</organism>
<dbReference type="EMBL" id="RQFU01000021">
    <property type="protein sequence ID" value="TGL17707.1"/>
    <property type="molecule type" value="Genomic_DNA"/>
</dbReference>
<dbReference type="RefSeq" id="WP_135637047.1">
    <property type="nucleotide sequence ID" value="NZ_RQFU01000021.1"/>
</dbReference>
<name>A0ABY2LXW8_9LEPT</name>
<keyword evidence="4" id="KW-1185">Reference proteome</keyword>
<dbReference type="Pfam" id="PF18818">
    <property type="entry name" value="MPTase-PolyVal"/>
    <property type="match status" value="1"/>
</dbReference>
<dbReference type="PIRSF" id="PIRSF037112">
    <property type="entry name" value="Antirestriction_ArdC"/>
    <property type="match status" value="1"/>
</dbReference>
<evidence type="ECO:0000259" key="2">
    <source>
        <dbReference type="Pfam" id="PF18818"/>
    </source>
</evidence>
<dbReference type="InterPro" id="IPR041459">
    <property type="entry name" value="MPTase-PolyVal"/>
</dbReference>
<feature type="domain" description="Polyvalent protein metallopeptidase" evidence="2">
    <location>
        <begin position="163"/>
        <end position="283"/>
    </location>
</feature>
<sequence>MEKNNAKAIIKSITNDVMESLKSGNLGKWVKPWQSFGFPWNAKTYKTYGLLNSIWLTDSLMKFGYTYPAWATEKQWKELGYSLNEGESAKTEVLYPCRVKIPIIHQRMSKVEDSTEEQEETEIEYKSYSVNKVYPVLNISQVNVPKSKYDWFVRTTIQNAPESVDQFVQSIKHKMVEIGVVQAAYQISTDTIFMPKKELFYYETDYWSTYLHELGHWTAAYHRLNRGFSSDNRSYAFEELVAELCSAIFAGEFGFSGDLQHKEYIGSWLSILENNPKAIVKAGYLAMEAVEYLKKEAKRGVRVA</sequence>
<evidence type="ECO:0000313" key="4">
    <source>
        <dbReference type="Proteomes" id="UP000298200"/>
    </source>
</evidence>
<proteinExistence type="predicted"/>
<feature type="domain" description="N-terminal" evidence="1">
    <location>
        <begin position="8"/>
        <end position="130"/>
    </location>
</feature>
<dbReference type="Pfam" id="PF08401">
    <property type="entry name" value="ArdcN"/>
    <property type="match status" value="1"/>
</dbReference>
<comment type="caution">
    <text evidence="3">The sequence shown here is derived from an EMBL/GenBank/DDBJ whole genome shotgun (WGS) entry which is preliminary data.</text>
</comment>
<dbReference type="Proteomes" id="UP000298200">
    <property type="component" value="Unassembled WGS sequence"/>
</dbReference>
<evidence type="ECO:0000313" key="3">
    <source>
        <dbReference type="EMBL" id="TGL17707.1"/>
    </source>
</evidence>
<dbReference type="InterPro" id="IPR017113">
    <property type="entry name" value="Antirestriction_ArdC"/>
</dbReference>
<reference evidence="4" key="1">
    <citation type="journal article" date="2019" name="PLoS Negl. Trop. Dis.">
        <title>Revisiting the worldwide diversity of Leptospira species in the environment.</title>
        <authorList>
            <person name="Vincent A.T."/>
            <person name="Schiettekatte O."/>
            <person name="Bourhy P."/>
            <person name="Veyrier F.J."/>
            <person name="Picardeau M."/>
        </authorList>
    </citation>
    <scope>NUCLEOTIDE SEQUENCE [LARGE SCALE GENOMIC DNA]</scope>
    <source>
        <strain evidence="4">201800272</strain>
    </source>
</reference>
<evidence type="ECO:0000259" key="1">
    <source>
        <dbReference type="Pfam" id="PF08401"/>
    </source>
</evidence>